<dbReference type="InterPro" id="IPR045054">
    <property type="entry name" value="P4HA-like"/>
</dbReference>
<name>G3JIM4_CORMM</name>
<dbReference type="PANTHER" id="PTHR10869:SF246">
    <property type="entry name" value="TRANSMEMBRANE PROLYL 4-HYDROXYLASE"/>
    <property type="match status" value="1"/>
</dbReference>
<dbReference type="STRING" id="983644.G3JIM4"/>
<dbReference type="EMBL" id="JH126402">
    <property type="protein sequence ID" value="EGX91921.1"/>
    <property type="molecule type" value="Genomic_DNA"/>
</dbReference>
<evidence type="ECO:0000256" key="2">
    <source>
        <dbReference type="ARBA" id="ARBA00022723"/>
    </source>
</evidence>
<dbReference type="InParanoid" id="G3JIM4"/>
<evidence type="ECO:0000313" key="9">
    <source>
        <dbReference type="Proteomes" id="UP000001610"/>
    </source>
</evidence>
<feature type="transmembrane region" description="Helical" evidence="6">
    <location>
        <begin position="6"/>
        <end position="26"/>
    </location>
</feature>
<keyword evidence="2" id="KW-0479">Metal-binding</keyword>
<evidence type="ECO:0000256" key="5">
    <source>
        <dbReference type="ARBA" id="ARBA00023004"/>
    </source>
</evidence>
<evidence type="ECO:0000313" key="8">
    <source>
        <dbReference type="EMBL" id="EGX91921.1"/>
    </source>
</evidence>
<evidence type="ECO:0000256" key="6">
    <source>
        <dbReference type="SAM" id="Phobius"/>
    </source>
</evidence>
<dbReference type="InterPro" id="IPR044862">
    <property type="entry name" value="Pro_4_hyd_alph_FE2OG_OXY"/>
</dbReference>
<evidence type="ECO:0000256" key="1">
    <source>
        <dbReference type="ARBA" id="ARBA00001961"/>
    </source>
</evidence>
<evidence type="ECO:0000259" key="7">
    <source>
        <dbReference type="SMART" id="SM00702"/>
    </source>
</evidence>
<dbReference type="GO" id="GO:0005783">
    <property type="term" value="C:endoplasmic reticulum"/>
    <property type="evidence" value="ECO:0007669"/>
    <property type="project" value="TreeGrafter"/>
</dbReference>
<dbReference type="VEuPathDB" id="FungiDB:CCM_06081"/>
<comment type="cofactor">
    <cofactor evidence="1">
        <name>L-ascorbate</name>
        <dbReference type="ChEBI" id="CHEBI:38290"/>
    </cofactor>
</comment>
<keyword evidence="6" id="KW-0472">Membrane</keyword>
<dbReference type="GeneID" id="18168096"/>
<dbReference type="PANTHER" id="PTHR10869">
    <property type="entry name" value="PROLYL 4-HYDROXYLASE ALPHA SUBUNIT"/>
    <property type="match status" value="1"/>
</dbReference>
<dbReference type="OrthoDB" id="420380at2759"/>
<sequence length="271" mass="30558">MSGSFGRYPLLFVGIVSSIIIFSAYMSSEWLPLARSSDLAALLFRVEPHRYERNPARLEEKASYTLSYSPIVTLTLVSSEGLYKRTPVYSGEEAYYDDDIRVSETAVLEMDRTLRGIRQRARKLQGWRGKSHIIEPLKVQRYGVNGFFNFHWDWDTHVEEGNRVATFMIFLEANCTGGGTNFPDLPMPKDDRWCDVIECGSSDDQNVYKGVTFKPIQGAAVFWENTHVNGSLNTLVRHAGLPVASGQKVGLNIWTWDSAWRPPANGPKSAP</sequence>
<dbReference type="HOGENOM" id="CLU_058132_0_4_1"/>
<dbReference type="OMA" id="GYSECAS"/>
<dbReference type="Proteomes" id="UP000001610">
    <property type="component" value="Unassembled WGS sequence"/>
</dbReference>
<dbReference type="Pfam" id="PF13640">
    <property type="entry name" value="2OG-FeII_Oxy_3"/>
    <property type="match status" value="1"/>
</dbReference>
<dbReference type="AlphaFoldDB" id="G3JIM4"/>
<dbReference type="Gene3D" id="2.60.120.620">
    <property type="entry name" value="q2cbj1_9rhob like domain"/>
    <property type="match status" value="1"/>
</dbReference>
<keyword evidence="9" id="KW-1185">Reference proteome</keyword>
<evidence type="ECO:0000256" key="3">
    <source>
        <dbReference type="ARBA" id="ARBA00022964"/>
    </source>
</evidence>
<keyword evidence="3" id="KW-0223">Dioxygenase</keyword>
<dbReference type="InterPro" id="IPR006620">
    <property type="entry name" value="Pro_4_hyd_alph"/>
</dbReference>
<dbReference type="eggNOG" id="KOG1591">
    <property type="taxonomic scope" value="Eukaryota"/>
</dbReference>
<keyword evidence="6" id="KW-0812">Transmembrane</keyword>
<gene>
    <name evidence="8" type="ORF">CCM_06081</name>
</gene>
<accession>G3JIM4</accession>
<feature type="domain" description="Prolyl 4-hydroxylase alpha subunit" evidence="7">
    <location>
        <begin position="64"/>
        <end position="256"/>
    </location>
</feature>
<organism evidence="8 9">
    <name type="scientific">Cordyceps militaris (strain CM01)</name>
    <name type="common">Caterpillar fungus</name>
    <dbReference type="NCBI Taxonomy" id="983644"/>
    <lineage>
        <taxon>Eukaryota</taxon>
        <taxon>Fungi</taxon>
        <taxon>Dikarya</taxon>
        <taxon>Ascomycota</taxon>
        <taxon>Pezizomycotina</taxon>
        <taxon>Sordariomycetes</taxon>
        <taxon>Hypocreomycetidae</taxon>
        <taxon>Hypocreales</taxon>
        <taxon>Cordycipitaceae</taxon>
        <taxon>Cordyceps</taxon>
    </lineage>
</organism>
<protein>
    <submittedName>
        <fullName evidence="8">Prolyl 4-hydroxylase alpha subunit, putative</fullName>
    </submittedName>
</protein>
<evidence type="ECO:0000256" key="4">
    <source>
        <dbReference type="ARBA" id="ARBA00023002"/>
    </source>
</evidence>
<dbReference type="KEGG" id="cmt:CCM_06081"/>
<keyword evidence="6" id="KW-1133">Transmembrane helix</keyword>
<keyword evidence="5" id="KW-0408">Iron</keyword>
<dbReference type="GO" id="GO:0031418">
    <property type="term" value="F:L-ascorbic acid binding"/>
    <property type="evidence" value="ECO:0007669"/>
    <property type="project" value="InterPro"/>
</dbReference>
<dbReference type="SMART" id="SM00702">
    <property type="entry name" value="P4Hc"/>
    <property type="match status" value="1"/>
</dbReference>
<dbReference type="RefSeq" id="XP_006671285.1">
    <property type="nucleotide sequence ID" value="XM_006671222.1"/>
</dbReference>
<dbReference type="GO" id="GO:0005506">
    <property type="term" value="F:iron ion binding"/>
    <property type="evidence" value="ECO:0007669"/>
    <property type="project" value="InterPro"/>
</dbReference>
<keyword evidence="4" id="KW-0560">Oxidoreductase</keyword>
<reference evidence="8 9" key="1">
    <citation type="journal article" date="2011" name="Genome Biol.">
        <title>Genome sequence of the insect pathogenic fungus Cordyceps militaris, a valued traditional Chinese medicine.</title>
        <authorList>
            <person name="Zheng P."/>
            <person name="Xia Y."/>
            <person name="Xiao G."/>
            <person name="Xiong C."/>
            <person name="Hu X."/>
            <person name="Zhang S."/>
            <person name="Zheng H."/>
            <person name="Huang Y."/>
            <person name="Zhou Y."/>
            <person name="Wang S."/>
            <person name="Zhao G.P."/>
            <person name="Liu X."/>
            <person name="St Leger R.J."/>
            <person name="Wang C."/>
        </authorList>
    </citation>
    <scope>NUCLEOTIDE SEQUENCE [LARGE SCALE GENOMIC DNA]</scope>
    <source>
        <strain evidence="8 9">CM01</strain>
    </source>
</reference>
<dbReference type="GO" id="GO:0004656">
    <property type="term" value="F:procollagen-proline 4-dioxygenase activity"/>
    <property type="evidence" value="ECO:0007669"/>
    <property type="project" value="TreeGrafter"/>
</dbReference>
<proteinExistence type="predicted"/>